<accession>A0A382FLD5</accession>
<feature type="transmembrane region" description="Helical" evidence="1">
    <location>
        <begin position="18"/>
        <end position="35"/>
    </location>
</feature>
<gene>
    <name evidence="2" type="ORF">METZ01_LOCUS215887</name>
</gene>
<dbReference type="PRINTS" id="PR00949">
    <property type="entry name" value="TYPE3IMAPROT"/>
</dbReference>
<keyword evidence="1" id="KW-0472">Membrane</keyword>
<keyword evidence="1" id="KW-1133">Transmembrane helix</keyword>
<feature type="non-terminal residue" evidence="2">
    <location>
        <position position="122"/>
    </location>
</feature>
<sequence>MAQQASLLKALAKRPQEYLIGIGVITILAVMVMPIPPFLLDLLLSFSITFALIILLVSIFMMGPLDFSVFPSLLLVVTLIRLSLNVASTRIILLHGSEGTSAAGQVIESFGSFVVGGNFVVG</sequence>
<dbReference type="PANTHER" id="PTHR30161">
    <property type="entry name" value="FLAGELLAR EXPORT PROTEIN, MEMBRANE FLHA SUBUNIT-RELATED"/>
    <property type="match status" value="1"/>
</dbReference>
<dbReference type="EMBL" id="UINC01050273">
    <property type="protein sequence ID" value="SVB63033.1"/>
    <property type="molecule type" value="Genomic_DNA"/>
</dbReference>
<evidence type="ECO:0008006" key="3">
    <source>
        <dbReference type="Google" id="ProtNLM"/>
    </source>
</evidence>
<keyword evidence="1" id="KW-0812">Transmembrane</keyword>
<feature type="transmembrane region" description="Helical" evidence="1">
    <location>
        <begin position="42"/>
        <end position="61"/>
    </location>
</feature>
<dbReference type="InterPro" id="IPR001712">
    <property type="entry name" value="T3SS_FHIPEP"/>
</dbReference>
<name>A0A382FLD5_9ZZZZ</name>
<proteinExistence type="predicted"/>
<protein>
    <recommendedName>
        <fullName evidence="3">EscV/YscV/HrcV family type III secretion system export apparatus protein</fullName>
    </recommendedName>
</protein>
<dbReference type="Pfam" id="PF00771">
    <property type="entry name" value="FHIPEP"/>
    <property type="match status" value="1"/>
</dbReference>
<organism evidence="2">
    <name type="scientific">marine metagenome</name>
    <dbReference type="NCBI Taxonomy" id="408172"/>
    <lineage>
        <taxon>unclassified sequences</taxon>
        <taxon>metagenomes</taxon>
        <taxon>ecological metagenomes</taxon>
    </lineage>
</organism>
<dbReference type="PANTHER" id="PTHR30161:SF1">
    <property type="entry name" value="FLAGELLAR BIOSYNTHESIS PROTEIN FLHA-RELATED"/>
    <property type="match status" value="1"/>
</dbReference>
<dbReference type="GO" id="GO:0009306">
    <property type="term" value="P:protein secretion"/>
    <property type="evidence" value="ECO:0007669"/>
    <property type="project" value="InterPro"/>
</dbReference>
<feature type="transmembrane region" description="Helical" evidence="1">
    <location>
        <begin position="67"/>
        <end position="84"/>
    </location>
</feature>
<dbReference type="AlphaFoldDB" id="A0A382FLD5"/>
<evidence type="ECO:0000256" key="1">
    <source>
        <dbReference type="SAM" id="Phobius"/>
    </source>
</evidence>
<evidence type="ECO:0000313" key="2">
    <source>
        <dbReference type="EMBL" id="SVB63033.1"/>
    </source>
</evidence>
<dbReference type="GO" id="GO:0044780">
    <property type="term" value="P:bacterial-type flagellum assembly"/>
    <property type="evidence" value="ECO:0007669"/>
    <property type="project" value="TreeGrafter"/>
</dbReference>
<reference evidence="2" key="1">
    <citation type="submission" date="2018-05" db="EMBL/GenBank/DDBJ databases">
        <authorList>
            <person name="Lanie J.A."/>
            <person name="Ng W.-L."/>
            <person name="Kazmierczak K.M."/>
            <person name="Andrzejewski T.M."/>
            <person name="Davidsen T.M."/>
            <person name="Wayne K.J."/>
            <person name="Tettelin H."/>
            <person name="Glass J.I."/>
            <person name="Rusch D."/>
            <person name="Podicherti R."/>
            <person name="Tsui H.-C.T."/>
            <person name="Winkler M.E."/>
        </authorList>
    </citation>
    <scope>NUCLEOTIDE SEQUENCE</scope>
</reference>
<dbReference type="GO" id="GO:0005886">
    <property type="term" value="C:plasma membrane"/>
    <property type="evidence" value="ECO:0007669"/>
    <property type="project" value="TreeGrafter"/>
</dbReference>